<evidence type="ECO:0000313" key="3">
    <source>
        <dbReference type="EMBL" id="QDU42858.1"/>
    </source>
</evidence>
<dbReference type="EMBL" id="CP036276">
    <property type="protein sequence ID" value="QDU42858.1"/>
    <property type="molecule type" value="Genomic_DNA"/>
</dbReference>
<feature type="region of interest" description="Disordered" evidence="2">
    <location>
        <begin position="189"/>
        <end position="284"/>
    </location>
</feature>
<proteinExistence type="predicted"/>
<feature type="region of interest" description="Disordered" evidence="2">
    <location>
        <begin position="1"/>
        <end position="24"/>
    </location>
</feature>
<evidence type="ECO:0000256" key="1">
    <source>
        <dbReference type="SAM" id="Coils"/>
    </source>
</evidence>
<feature type="coiled-coil region" evidence="1">
    <location>
        <begin position="136"/>
        <end position="163"/>
    </location>
</feature>
<feature type="compositionally biased region" description="Low complexity" evidence="2">
    <location>
        <begin position="269"/>
        <end position="284"/>
    </location>
</feature>
<sequence>MSADPPAGYLTRPEASKRYNRSQRALERELDGALAQQDAKQLIHWKLVTKDGQIRDGGTVTSEAVKELVAEGMNPAWYVSESYLVETYGFRGTSKPEKQPQVAPTTTGSDCWKPPSGQLAEDSQKSHTPEFRSDDVEYLKERIRQLEREKQQEIERHDKIVSRLFEQLAVKDKQISAWDDVTQNITKGLATGQLQPRLPGAEATPTKSQEREDPDTKPESGAEVIEVETAPKKRTQTRTAAKPKKKSAAKKKAARPKAKQPTNNTMKQPTKPSAKTKSNKAAKTTVWDELPTFARLFGRRK</sequence>
<feature type="region of interest" description="Disordered" evidence="2">
    <location>
        <begin position="93"/>
        <end position="134"/>
    </location>
</feature>
<feature type="compositionally biased region" description="Basic and acidic residues" evidence="2">
    <location>
        <begin position="122"/>
        <end position="134"/>
    </location>
</feature>
<name>A0A517ZK62_9PLAN</name>
<keyword evidence="4" id="KW-1185">Reference proteome</keyword>
<feature type="compositionally biased region" description="Basic and acidic residues" evidence="2">
    <location>
        <begin position="208"/>
        <end position="220"/>
    </location>
</feature>
<reference evidence="3 4" key="1">
    <citation type="submission" date="2019-02" db="EMBL/GenBank/DDBJ databases">
        <title>Deep-cultivation of Planctomycetes and their phenomic and genomic characterization uncovers novel biology.</title>
        <authorList>
            <person name="Wiegand S."/>
            <person name="Jogler M."/>
            <person name="Boedeker C."/>
            <person name="Pinto D."/>
            <person name="Vollmers J."/>
            <person name="Rivas-Marin E."/>
            <person name="Kohn T."/>
            <person name="Peeters S.H."/>
            <person name="Heuer A."/>
            <person name="Rast P."/>
            <person name="Oberbeckmann S."/>
            <person name="Bunk B."/>
            <person name="Jeske O."/>
            <person name="Meyerdierks A."/>
            <person name="Storesund J.E."/>
            <person name="Kallscheuer N."/>
            <person name="Luecker S."/>
            <person name="Lage O.M."/>
            <person name="Pohl T."/>
            <person name="Merkel B.J."/>
            <person name="Hornburger P."/>
            <person name="Mueller R.-W."/>
            <person name="Bruemmer F."/>
            <person name="Labrenz M."/>
            <person name="Spormann A.M."/>
            <person name="Op den Camp H."/>
            <person name="Overmann J."/>
            <person name="Amann R."/>
            <person name="Jetten M.S.M."/>
            <person name="Mascher T."/>
            <person name="Medema M.H."/>
            <person name="Devos D.P."/>
            <person name="Kaster A.-K."/>
            <person name="Ovreas L."/>
            <person name="Rohde M."/>
            <person name="Galperin M.Y."/>
            <person name="Jogler C."/>
        </authorList>
    </citation>
    <scope>NUCLEOTIDE SEQUENCE [LARGE SCALE GENOMIC DNA]</scope>
    <source>
        <strain evidence="3 4">Mal52</strain>
    </source>
</reference>
<dbReference type="KEGG" id="sdyn:Mal52_13270"/>
<dbReference type="Proteomes" id="UP000319383">
    <property type="component" value="Chromosome"/>
</dbReference>
<dbReference type="AlphaFoldDB" id="A0A517ZK62"/>
<evidence type="ECO:0000256" key="2">
    <source>
        <dbReference type="SAM" id="MobiDB-lite"/>
    </source>
</evidence>
<gene>
    <name evidence="3" type="ORF">Mal52_13270</name>
</gene>
<keyword evidence="1" id="KW-0175">Coiled coil</keyword>
<feature type="compositionally biased region" description="Basic residues" evidence="2">
    <location>
        <begin position="232"/>
        <end position="258"/>
    </location>
</feature>
<accession>A0A517ZK62</accession>
<evidence type="ECO:0000313" key="4">
    <source>
        <dbReference type="Proteomes" id="UP000319383"/>
    </source>
</evidence>
<dbReference type="RefSeq" id="WP_145374861.1">
    <property type="nucleotide sequence ID" value="NZ_CP036276.1"/>
</dbReference>
<protein>
    <submittedName>
        <fullName evidence="3">Uncharacterized protein</fullName>
    </submittedName>
</protein>
<organism evidence="3 4">
    <name type="scientific">Symmachiella dynata</name>
    <dbReference type="NCBI Taxonomy" id="2527995"/>
    <lineage>
        <taxon>Bacteria</taxon>
        <taxon>Pseudomonadati</taxon>
        <taxon>Planctomycetota</taxon>
        <taxon>Planctomycetia</taxon>
        <taxon>Planctomycetales</taxon>
        <taxon>Planctomycetaceae</taxon>
        <taxon>Symmachiella</taxon>
    </lineage>
</organism>